<dbReference type="InterPro" id="IPR027473">
    <property type="entry name" value="L-asparaginase_C"/>
</dbReference>
<dbReference type="EMBL" id="FNFE01000005">
    <property type="protein sequence ID" value="SDK56157.1"/>
    <property type="molecule type" value="Genomic_DNA"/>
</dbReference>
<dbReference type="FunFam" id="3.40.50.1170:FF:000001">
    <property type="entry name" value="L-asparaginase 2"/>
    <property type="match status" value="1"/>
</dbReference>
<protein>
    <recommendedName>
        <fullName evidence="3">L-asparaginase</fullName>
    </recommendedName>
</protein>
<evidence type="ECO:0000256" key="5">
    <source>
        <dbReference type="PROSITE-ProRule" id="PRU10100"/>
    </source>
</evidence>
<feature type="domain" description="Asparaginase/glutaminase C-terminal" evidence="7">
    <location>
        <begin position="205"/>
        <end position="319"/>
    </location>
</feature>
<evidence type="ECO:0000313" key="8">
    <source>
        <dbReference type="EMBL" id="SDK56157.1"/>
    </source>
</evidence>
<dbReference type="SFLD" id="SFLDS00057">
    <property type="entry name" value="Glutaminase/Asparaginase"/>
    <property type="match status" value="1"/>
</dbReference>
<reference evidence="9" key="1">
    <citation type="submission" date="2016-10" db="EMBL/GenBank/DDBJ databases">
        <authorList>
            <person name="Varghese N."/>
            <person name="Submissions S."/>
        </authorList>
    </citation>
    <scope>NUCLEOTIDE SEQUENCE [LARGE SCALE GENOMIC DNA]</scope>
    <source>
        <strain evidence="9">B4,CECT 8067,JCM 17497</strain>
    </source>
</reference>
<dbReference type="PIRSF" id="PIRSF001220">
    <property type="entry name" value="L-ASNase_gatD"/>
    <property type="match status" value="1"/>
</dbReference>
<sequence>MPPTVVVLGTGGTIASTSASGGATPSKRGAELVDAVPDLERHAEIEVEEVAQIPSYDMGFETMTELAAAARRVAADGADGIVVTHGTDTIEESAYFLDLVLDGGIPVAFTGAQRRPDEVSPDGPANLLAAVRTVTHDRFDDGVYVVTNDEVHAARDVTKTHTSALETFDSPSTAPVASVTRSELRIVREPRSYSQTFDVEDVTSDVAVVASGAGVGRRPIDRALEDGIDGLVVDGTGLGNTTSALGDAIDDAVADETPVVVTSRCQAGTTAPVYGGAGGGSTLRSHGAIHGGELPAHKARIKLAVVCSVDDDLEERRRLYAGE</sequence>
<dbReference type="InterPro" id="IPR036152">
    <property type="entry name" value="Asp/glu_Ase-like_sf"/>
</dbReference>
<keyword evidence="9" id="KW-1185">Reference proteome</keyword>
<evidence type="ECO:0000256" key="1">
    <source>
        <dbReference type="ARBA" id="ARBA00010518"/>
    </source>
</evidence>
<organism evidence="8 9">
    <name type="scientific">Natronorubrum texcoconense</name>
    <dbReference type="NCBI Taxonomy" id="1095776"/>
    <lineage>
        <taxon>Archaea</taxon>
        <taxon>Methanobacteriati</taxon>
        <taxon>Methanobacteriota</taxon>
        <taxon>Stenosarchaea group</taxon>
        <taxon>Halobacteria</taxon>
        <taxon>Halobacteriales</taxon>
        <taxon>Natrialbaceae</taxon>
        <taxon>Natronorubrum</taxon>
    </lineage>
</organism>
<name>A0A1G9CWW7_9EURY</name>
<dbReference type="InterPro" id="IPR027474">
    <property type="entry name" value="L-asparaginase_N"/>
</dbReference>
<dbReference type="InterPro" id="IPR006034">
    <property type="entry name" value="Asparaginase/glutaminase-like"/>
</dbReference>
<proteinExistence type="inferred from homology"/>
<evidence type="ECO:0000256" key="3">
    <source>
        <dbReference type="ARBA" id="ARBA00070292"/>
    </source>
</evidence>
<dbReference type="PROSITE" id="PS51732">
    <property type="entry name" value="ASN_GLN_ASE_3"/>
    <property type="match status" value="1"/>
</dbReference>
<dbReference type="CDD" id="cd08964">
    <property type="entry name" value="L-asparaginase_II"/>
    <property type="match status" value="1"/>
</dbReference>
<gene>
    <name evidence="8" type="ORF">SAMN04515672_3339</name>
</gene>
<feature type="domain" description="L-asparaginase N-terminal" evidence="6">
    <location>
        <begin position="5"/>
        <end position="190"/>
    </location>
</feature>
<evidence type="ECO:0000256" key="4">
    <source>
        <dbReference type="PROSITE-ProRule" id="PRU10099"/>
    </source>
</evidence>
<evidence type="ECO:0000259" key="7">
    <source>
        <dbReference type="Pfam" id="PF17763"/>
    </source>
</evidence>
<dbReference type="InterPro" id="IPR020827">
    <property type="entry name" value="Asparaginase/glutaminase_AS1"/>
</dbReference>
<dbReference type="InterPro" id="IPR037152">
    <property type="entry name" value="L-asparaginase_N_sf"/>
</dbReference>
<accession>A0A1G9CWW7</accession>
<dbReference type="InterPro" id="IPR040919">
    <property type="entry name" value="Asparaginase_C"/>
</dbReference>
<dbReference type="AlphaFoldDB" id="A0A1G9CWW7"/>
<dbReference type="OrthoDB" id="85706at2157"/>
<dbReference type="PROSITE" id="PS00144">
    <property type="entry name" value="ASN_GLN_ASE_1"/>
    <property type="match status" value="1"/>
</dbReference>
<dbReference type="SUPFAM" id="SSF53774">
    <property type="entry name" value="Glutaminase/Asparaginase"/>
    <property type="match status" value="1"/>
</dbReference>
<dbReference type="PROSITE" id="PS00917">
    <property type="entry name" value="ASN_GLN_ASE_2"/>
    <property type="match status" value="1"/>
</dbReference>
<evidence type="ECO:0000256" key="2">
    <source>
        <dbReference type="ARBA" id="ARBA00022801"/>
    </source>
</evidence>
<dbReference type="GO" id="GO:0006528">
    <property type="term" value="P:asparagine metabolic process"/>
    <property type="evidence" value="ECO:0007669"/>
    <property type="project" value="InterPro"/>
</dbReference>
<comment type="similarity">
    <text evidence="1">Belongs to the asparaginase 1 family.</text>
</comment>
<dbReference type="Pfam" id="PF00710">
    <property type="entry name" value="Asparaginase"/>
    <property type="match status" value="1"/>
</dbReference>
<dbReference type="PRINTS" id="PR00139">
    <property type="entry name" value="ASNGLNASE"/>
</dbReference>
<dbReference type="GO" id="GO:0004067">
    <property type="term" value="F:asparaginase activity"/>
    <property type="evidence" value="ECO:0007669"/>
    <property type="project" value="UniProtKB-UniRule"/>
</dbReference>
<feature type="active site" evidence="5">
    <location>
        <position position="87"/>
    </location>
</feature>
<dbReference type="PANTHER" id="PTHR11707:SF28">
    <property type="entry name" value="60 KDA LYSOPHOSPHOLIPASE"/>
    <property type="match status" value="1"/>
</dbReference>
<dbReference type="PANTHER" id="PTHR11707">
    <property type="entry name" value="L-ASPARAGINASE"/>
    <property type="match status" value="1"/>
</dbReference>
<dbReference type="SMART" id="SM00870">
    <property type="entry name" value="Asparaginase"/>
    <property type="match status" value="1"/>
</dbReference>
<dbReference type="PIRSF" id="PIRSF500176">
    <property type="entry name" value="L_ASNase"/>
    <property type="match status" value="1"/>
</dbReference>
<dbReference type="STRING" id="1095776.SAMN04515672_3339"/>
<feature type="active site" evidence="4">
    <location>
        <position position="13"/>
    </location>
</feature>
<dbReference type="Pfam" id="PF17763">
    <property type="entry name" value="Asparaginase_C"/>
    <property type="match status" value="1"/>
</dbReference>
<dbReference type="Gene3D" id="3.40.50.40">
    <property type="match status" value="1"/>
</dbReference>
<keyword evidence="2" id="KW-0378">Hydrolase</keyword>
<dbReference type="RefSeq" id="WP_090309513.1">
    <property type="nucleotide sequence ID" value="NZ_FNFE01000005.1"/>
</dbReference>
<dbReference type="Gene3D" id="3.40.50.1170">
    <property type="entry name" value="L-asparaginase, N-terminal domain"/>
    <property type="match status" value="1"/>
</dbReference>
<dbReference type="InterPro" id="IPR027475">
    <property type="entry name" value="Asparaginase/glutaminase_AS2"/>
</dbReference>
<dbReference type="Proteomes" id="UP000198882">
    <property type="component" value="Unassembled WGS sequence"/>
</dbReference>
<evidence type="ECO:0000313" key="9">
    <source>
        <dbReference type="Proteomes" id="UP000198882"/>
    </source>
</evidence>
<evidence type="ECO:0000259" key="6">
    <source>
        <dbReference type="Pfam" id="PF00710"/>
    </source>
</evidence>
<dbReference type="InterPro" id="IPR004550">
    <property type="entry name" value="AsnASE_II"/>
</dbReference>